<evidence type="ECO:0000256" key="5">
    <source>
        <dbReference type="ARBA" id="ARBA00023180"/>
    </source>
</evidence>
<dbReference type="PROSITE" id="PS51473">
    <property type="entry name" value="GNK2"/>
    <property type="match status" value="2"/>
</dbReference>
<comment type="similarity">
    <text evidence="6">Belongs to the cysteine-rich repeat secretory protein family.</text>
</comment>
<dbReference type="Pfam" id="PF01657">
    <property type="entry name" value="Stress-antifung"/>
    <property type="match status" value="2"/>
</dbReference>
<dbReference type="FunFam" id="3.30.430.20:FF:000009">
    <property type="entry name" value="Cysteine-rich receptor-like protein kinase 28"/>
    <property type="match status" value="1"/>
</dbReference>
<dbReference type="AlphaFoldDB" id="A0AAV7F222"/>
<feature type="signal peptide" evidence="7">
    <location>
        <begin position="1"/>
        <end position="25"/>
    </location>
</feature>
<reference evidence="9 10" key="1">
    <citation type="submission" date="2021-07" db="EMBL/GenBank/DDBJ databases">
        <title>The Aristolochia fimbriata genome: insights into angiosperm evolution, floral development and chemical biosynthesis.</title>
        <authorList>
            <person name="Jiao Y."/>
        </authorList>
    </citation>
    <scope>NUCLEOTIDE SEQUENCE [LARGE SCALE GENOMIC DNA]</scope>
    <source>
        <strain evidence="9">IBCAS-2021</strain>
        <tissue evidence="9">Leaf</tissue>
    </source>
</reference>
<dbReference type="Proteomes" id="UP000825729">
    <property type="component" value="Unassembled WGS sequence"/>
</dbReference>
<keyword evidence="10" id="KW-1185">Reference proteome</keyword>
<sequence length="266" mass="29252">MAISFFFSFLSTSFLLQVLIILSSPATLPNLVVPASAHPLYFNCSDGDNFAPSSPFASNLNLLLRSLASAGSTTGFNWGSFGRYPDQVYGLVLCRGDTTPELCRKCIDNATREISLYCPRKRGASAWYDNCRLRYSNTNFSSSVDYGSKFVKGSNEDIMDPDRFYMVLVQMMNDLALAAAADPGRFATKAVDVNGSSKIYGLVQCTPTLPGGNCYRCLQQQISELRTCCDGKVGGRILGGDCNLRHELYLFYNLRRTLPITTSPAH</sequence>
<feature type="domain" description="Gnk2-homologous" evidence="8">
    <location>
        <begin position="146"/>
        <end position="251"/>
    </location>
</feature>
<dbReference type="FunFam" id="3.30.430.20:FF:000002">
    <property type="entry name" value="Cysteine-rich receptor-like protein kinase 10"/>
    <property type="match status" value="1"/>
</dbReference>
<dbReference type="GO" id="GO:0005576">
    <property type="term" value="C:extracellular region"/>
    <property type="evidence" value="ECO:0007669"/>
    <property type="project" value="UniProtKB-SubCell"/>
</dbReference>
<evidence type="ECO:0000313" key="10">
    <source>
        <dbReference type="Proteomes" id="UP000825729"/>
    </source>
</evidence>
<accession>A0AAV7F222</accession>
<dbReference type="CDD" id="cd23509">
    <property type="entry name" value="Gnk2-like"/>
    <property type="match status" value="2"/>
</dbReference>
<dbReference type="InterPro" id="IPR002902">
    <property type="entry name" value="GNK2"/>
</dbReference>
<evidence type="ECO:0000256" key="3">
    <source>
        <dbReference type="ARBA" id="ARBA00022729"/>
    </source>
</evidence>
<keyword evidence="3 7" id="KW-0732">Signal</keyword>
<keyword evidence="2" id="KW-0964">Secreted</keyword>
<protein>
    <recommendedName>
        <fullName evidence="8">Gnk2-homologous domain-containing protein</fullName>
    </recommendedName>
</protein>
<feature type="chain" id="PRO_5043339058" description="Gnk2-homologous domain-containing protein" evidence="7">
    <location>
        <begin position="26"/>
        <end position="266"/>
    </location>
</feature>
<evidence type="ECO:0000256" key="2">
    <source>
        <dbReference type="ARBA" id="ARBA00022525"/>
    </source>
</evidence>
<keyword evidence="5" id="KW-0325">Glycoprotein</keyword>
<keyword evidence="4" id="KW-0677">Repeat</keyword>
<dbReference type="PANTHER" id="PTHR32411">
    <property type="entry name" value="CYSTEINE-RICH REPEAT SECRETORY PROTEIN 38-RELATED"/>
    <property type="match status" value="1"/>
</dbReference>
<name>A0AAV7F222_ARIFI</name>
<evidence type="ECO:0000256" key="7">
    <source>
        <dbReference type="SAM" id="SignalP"/>
    </source>
</evidence>
<evidence type="ECO:0000256" key="4">
    <source>
        <dbReference type="ARBA" id="ARBA00022737"/>
    </source>
</evidence>
<gene>
    <name evidence="9" type="ORF">H6P81_007130</name>
</gene>
<organism evidence="9 10">
    <name type="scientific">Aristolochia fimbriata</name>
    <name type="common">White veined hardy Dutchman's pipe vine</name>
    <dbReference type="NCBI Taxonomy" id="158543"/>
    <lineage>
        <taxon>Eukaryota</taxon>
        <taxon>Viridiplantae</taxon>
        <taxon>Streptophyta</taxon>
        <taxon>Embryophyta</taxon>
        <taxon>Tracheophyta</taxon>
        <taxon>Spermatophyta</taxon>
        <taxon>Magnoliopsida</taxon>
        <taxon>Magnoliidae</taxon>
        <taxon>Piperales</taxon>
        <taxon>Aristolochiaceae</taxon>
        <taxon>Aristolochia</taxon>
    </lineage>
</organism>
<dbReference type="EMBL" id="JAINDJ010000003">
    <property type="protein sequence ID" value="KAG9454226.1"/>
    <property type="molecule type" value="Genomic_DNA"/>
</dbReference>
<comment type="subcellular location">
    <subcellularLocation>
        <location evidence="1">Secreted</location>
    </subcellularLocation>
</comment>
<dbReference type="InterPro" id="IPR038408">
    <property type="entry name" value="GNK2_sf"/>
</dbReference>
<proteinExistence type="inferred from homology"/>
<dbReference type="InterPro" id="IPR050581">
    <property type="entry name" value="CRR_secretory_protein"/>
</dbReference>
<evidence type="ECO:0000259" key="8">
    <source>
        <dbReference type="PROSITE" id="PS51473"/>
    </source>
</evidence>
<evidence type="ECO:0000313" key="9">
    <source>
        <dbReference type="EMBL" id="KAG9454226.1"/>
    </source>
</evidence>
<dbReference type="PANTHER" id="PTHR32411:SF43">
    <property type="entry name" value="CYSTEINE-RICH REPEAT SECRETORY PROTEIN 38"/>
    <property type="match status" value="1"/>
</dbReference>
<evidence type="ECO:0000256" key="1">
    <source>
        <dbReference type="ARBA" id="ARBA00004613"/>
    </source>
</evidence>
<evidence type="ECO:0000256" key="6">
    <source>
        <dbReference type="ARBA" id="ARBA00038515"/>
    </source>
</evidence>
<comment type="caution">
    <text evidence="9">The sequence shown here is derived from an EMBL/GenBank/DDBJ whole genome shotgun (WGS) entry which is preliminary data.</text>
</comment>
<feature type="domain" description="Gnk2-homologous" evidence="8">
    <location>
        <begin position="38"/>
        <end position="140"/>
    </location>
</feature>
<dbReference type="Gene3D" id="3.30.430.20">
    <property type="entry name" value="Gnk2 domain, C-X8-C-X2-C motif"/>
    <property type="match status" value="2"/>
</dbReference>